<organism evidence="2 3">
    <name type="scientific">Tulasnella calospora MUT 4182</name>
    <dbReference type="NCBI Taxonomy" id="1051891"/>
    <lineage>
        <taxon>Eukaryota</taxon>
        <taxon>Fungi</taxon>
        <taxon>Dikarya</taxon>
        <taxon>Basidiomycota</taxon>
        <taxon>Agaricomycotina</taxon>
        <taxon>Agaricomycetes</taxon>
        <taxon>Cantharellales</taxon>
        <taxon>Tulasnellaceae</taxon>
        <taxon>Tulasnella</taxon>
    </lineage>
</organism>
<dbReference type="Proteomes" id="UP000054248">
    <property type="component" value="Unassembled WGS sequence"/>
</dbReference>
<gene>
    <name evidence="2" type="ORF">M407DRAFT_25002</name>
</gene>
<proteinExistence type="predicted"/>
<feature type="compositionally biased region" description="Low complexity" evidence="1">
    <location>
        <begin position="388"/>
        <end position="403"/>
    </location>
</feature>
<reference evidence="3" key="2">
    <citation type="submission" date="2015-01" db="EMBL/GenBank/DDBJ databases">
        <title>Evolutionary Origins and Diversification of the Mycorrhizal Mutualists.</title>
        <authorList>
            <consortium name="DOE Joint Genome Institute"/>
            <consortium name="Mycorrhizal Genomics Consortium"/>
            <person name="Kohler A."/>
            <person name="Kuo A."/>
            <person name="Nagy L.G."/>
            <person name="Floudas D."/>
            <person name="Copeland A."/>
            <person name="Barry K.W."/>
            <person name="Cichocki N."/>
            <person name="Veneault-Fourrey C."/>
            <person name="LaButti K."/>
            <person name="Lindquist E.A."/>
            <person name="Lipzen A."/>
            <person name="Lundell T."/>
            <person name="Morin E."/>
            <person name="Murat C."/>
            <person name="Riley R."/>
            <person name="Ohm R."/>
            <person name="Sun H."/>
            <person name="Tunlid A."/>
            <person name="Henrissat B."/>
            <person name="Grigoriev I.V."/>
            <person name="Hibbett D.S."/>
            <person name="Martin F."/>
        </authorList>
    </citation>
    <scope>NUCLEOTIDE SEQUENCE [LARGE SCALE GENOMIC DNA]</scope>
    <source>
        <strain evidence="3">MUT 4182</strain>
    </source>
</reference>
<dbReference type="HOGENOM" id="CLU_395159_0_0_1"/>
<feature type="region of interest" description="Disordered" evidence="1">
    <location>
        <begin position="1"/>
        <end position="103"/>
    </location>
</feature>
<reference evidence="2 3" key="1">
    <citation type="submission" date="2014-04" db="EMBL/GenBank/DDBJ databases">
        <authorList>
            <consortium name="DOE Joint Genome Institute"/>
            <person name="Kuo A."/>
            <person name="Girlanda M."/>
            <person name="Perotto S."/>
            <person name="Kohler A."/>
            <person name="Nagy L.G."/>
            <person name="Floudas D."/>
            <person name="Copeland A."/>
            <person name="Barry K.W."/>
            <person name="Cichocki N."/>
            <person name="Veneault-Fourrey C."/>
            <person name="LaButti K."/>
            <person name="Lindquist E.A."/>
            <person name="Lipzen A."/>
            <person name="Lundell T."/>
            <person name="Morin E."/>
            <person name="Murat C."/>
            <person name="Sun H."/>
            <person name="Tunlid A."/>
            <person name="Henrissat B."/>
            <person name="Grigoriev I.V."/>
            <person name="Hibbett D.S."/>
            <person name="Martin F."/>
            <person name="Nordberg H.P."/>
            <person name="Cantor M.N."/>
            <person name="Hua S.X."/>
        </authorList>
    </citation>
    <scope>NUCLEOTIDE SEQUENCE [LARGE SCALE GENOMIC DNA]</scope>
    <source>
        <strain evidence="2 3">MUT 4182</strain>
    </source>
</reference>
<feature type="compositionally biased region" description="Polar residues" evidence="1">
    <location>
        <begin position="470"/>
        <end position="484"/>
    </location>
</feature>
<feature type="compositionally biased region" description="Basic and acidic residues" evidence="1">
    <location>
        <begin position="406"/>
        <end position="416"/>
    </location>
</feature>
<accession>A0A0C3QGS9</accession>
<feature type="compositionally biased region" description="Polar residues" evidence="1">
    <location>
        <begin position="606"/>
        <end position="622"/>
    </location>
</feature>
<name>A0A0C3QGS9_9AGAM</name>
<feature type="compositionally biased region" description="Basic and acidic residues" evidence="1">
    <location>
        <begin position="339"/>
        <end position="354"/>
    </location>
</feature>
<evidence type="ECO:0000313" key="3">
    <source>
        <dbReference type="Proteomes" id="UP000054248"/>
    </source>
</evidence>
<feature type="compositionally biased region" description="Basic and acidic residues" evidence="1">
    <location>
        <begin position="82"/>
        <end position="92"/>
    </location>
</feature>
<feature type="region of interest" description="Disordered" evidence="1">
    <location>
        <begin position="278"/>
        <end position="698"/>
    </location>
</feature>
<evidence type="ECO:0000256" key="1">
    <source>
        <dbReference type="SAM" id="MobiDB-lite"/>
    </source>
</evidence>
<keyword evidence="3" id="KW-1185">Reference proteome</keyword>
<feature type="compositionally biased region" description="Low complexity" evidence="1">
    <location>
        <begin position="233"/>
        <end position="252"/>
    </location>
</feature>
<feature type="compositionally biased region" description="Low complexity" evidence="1">
    <location>
        <begin position="283"/>
        <end position="317"/>
    </location>
</feature>
<dbReference type="AlphaFoldDB" id="A0A0C3QGS9"/>
<feature type="region of interest" description="Disordered" evidence="1">
    <location>
        <begin position="231"/>
        <end position="262"/>
    </location>
</feature>
<feature type="compositionally biased region" description="Low complexity" evidence="1">
    <location>
        <begin position="559"/>
        <end position="575"/>
    </location>
</feature>
<feature type="non-terminal residue" evidence="2">
    <location>
        <position position="1"/>
    </location>
</feature>
<dbReference type="OrthoDB" id="3358078at2759"/>
<dbReference type="STRING" id="1051891.A0A0C3QGS9"/>
<protein>
    <submittedName>
        <fullName evidence="2">Uncharacterized protein</fullName>
    </submittedName>
</protein>
<dbReference type="EMBL" id="KN823038">
    <property type="protein sequence ID" value="KIO25626.1"/>
    <property type="molecule type" value="Genomic_DNA"/>
</dbReference>
<sequence>ADPRTPYNRENSRGPPVTASRTGSSGGPARPATSIDPQYYENQPRTAPPPLRSYRSYAVTDRDRVPPSASRTSYASPVALRPYDEEREKERLSIPPKPGSALRRLNTASPAPDHARLLQEAFRAFEGNVRRAGPSIHPNAASGCVNAADTLVKAASILNSLLRSNADRAMEELVEAEVDDDGRAGAGEAELWRRVGAEFRESAKVSDEIIRTMTAFLLDVGRVMRDAASVTASSSGRGTPPSSSSTVFPPSSAGLHHAGSNGHLRTMSLDEEALAMRRAESNSADGRSSLAGSGSGFSAGARARQSVDGGSVSSSSRRSIDRGGGSGSGRLSSEFGEMGSRDSRRSLDGRESGSLRRLASRRTESGQFDQPRPPPSAYDHQRLATYDQQRASTSMSMSRSAGTQSSDRERERREYDSPLARDAPEDDVPDPTPSKPAKPSVLSSLANRRLFPSRRPQTSPANAKPPPLVRTSTDVNTPSPQGRNGVSPRIGDEERRRRFPSLAIPPPLSTLPSESHLERRLTPRSASGQGPDLSRKKTSTGSTATVTMRAGGARFPSLTSPSKPTTQVTPTTVSTASDREFEGRPVNRSSQQQPADRAYHHDSHGTRASNAATISGAASRQFSGEREQRQRTLSALSASDAPIREDSGEYDELLAGSTSTIVGRRSQDARPDSGRYATTRGSDRDRHNRRRTVGEIFR</sequence>
<evidence type="ECO:0000313" key="2">
    <source>
        <dbReference type="EMBL" id="KIO25626.1"/>
    </source>
</evidence>